<dbReference type="InterPro" id="IPR024185">
    <property type="entry name" value="FTHF_cligase-like_sf"/>
</dbReference>
<comment type="caution">
    <text evidence="2">The sequence shown here is derived from an EMBL/GenBank/DDBJ whole genome shotgun (WGS) entry which is preliminary data.</text>
</comment>
<dbReference type="Proteomes" id="UP000611629">
    <property type="component" value="Unassembled WGS sequence"/>
</dbReference>
<evidence type="ECO:0000259" key="1">
    <source>
        <dbReference type="Pfam" id="PF02589"/>
    </source>
</evidence>
<gene>
    <name evidence="2" type="ORF">HZF24_09955</name>
</gene>
<dbReference type="SUPFAM" id="SSF100950">
    <property type="entry name" value="NagB/RpiA/CoA transferase-like"/>
    <property type="match status" value="1"/>
</dbReference>
<dbReference type="Gene3D" id="3.40.50.10420">
    <property type="entry name" value="NagB/RpiA/CoA transferase-like"/>
    <property type="match status" value="1"/>
</dbReference>
<organism evidence="2 3">
    <name type="scientific">Sedimentibacter hydroxybenzoicus DSM 7310</name>
    <dbReference type="NCBI Taxonomy" id="1123245"/>
    <lineage>
        <taxon>Bacteria</taxon>
        <taxon>Bacillati</taxon>
        <taxon>Bacillota</taxon>
        <taxon>Tissierellia</taxon>
        <taxon>Sedimentibacter</taxon>
    </lineage>
</organism>
<keyword evidence="3" id="KW-1185">Reference proteome</keyword>
<dbReference type="RefSeq" id="WP_179238168.1">
    <property type="nucleotide sequence ID" value="NZ_JACBNQ010000010.1"/>
</dbReference>
<sequence length="211" mass="23599">MDFTREGYRVKASTIIKNLQKRFMEGYYVDTKEEAIEKVMSLIKQEDIVGWGGTYTIDELGIKKLLEEKQISVIDRDKAKSPEERVKLMKQALTSDVFLMSANAVTMDGELVNIDGNGNRVAALCYGPDSVIVVAGMNKVVTELDMAVRKIRLDATVPNAFRTNTQPPCRITGKCSECTMQDTLCGQIVITRMCKPKNRIKVILVGEHLGF</sequence>
<evidence type="ECO:0000313" key="2">
    <source>
        <dbReference type="EMBL" id="NYB74458.1"/>
    </source>
</evidence>
<dbReference type="PANTHER" id="PTHR36179">
    <property type="entry name" value="LUD_DOM DOMAIN-CONTAINING PROTEIN"/>
    <property type="match status" value="1"/>
</dbReference>
<dbReference type="InterPro" id="IPR003741">
    <property type="entry name" value="LUD_dom"/>
</dbReference>
<dbReference type="InterPro" id="IPR009501">
    <property type="entry name" value="UCP020269"/>
</dbReference>
<dbReference type="InterPro" id="IPR037171">
    <property type="entry name" value="NagB/RpiA_transferase-like"/>
</dbReference>
<evidence type="ECO:0000313" key="3">
    <source>
        <dbReference type="Proteomes" id="UP000611629"/>
    </source>
</evidence>
<dbReference type="Pfam" id="PF02589">
    <property type="entry name" value="LUD_dom"/>
    <property type="match status" value="1"/>
</dbReference>
<dbReference type="AlphaFoldDB" id="A0A974BK11"/>
<dbReference type="PIRSF" id="PIRSF020269">
    <property type="entry name" value="DUF1121"/>
    <property type="match status" value="1"/>
</dbReference>
<dbReference type="EMBL" id="JACBNQ010000010">
    <property type="protein sequence ID" value="NYB74458.1"/>
    <property type="molecule type" value="Genomic_DNA"/>
</dbReference>
<accession>A0A974BK11</accession>
<name>A0A974BK11_SEDHY</name>
<feature type="domain" description="LUD" evidence="1">
    <location>
        <begin position="15"/>
        <end position="205"/>
    </location>
</feature>
<protein>
    <submittedName>
        <fullName evidence="2">Lactate utilization protein</fullName>
    </submittedName>
</protein>
<reference evidence="2" key="1">
    <citation type="submission" date="2020-07" db="EMBL/GenBank/DDBJ databases">
        <title>Genomic analysis of a strain of Sedimentibacter Hydroxybenzoicus DSM7310.</title>
        <authorList>
            <person name="Ma S."/>
        </authorList>
    </citation>
    <scope>NUCLEOTIDE SEQUENCE</scope>
    <source>
        <strain evidence="2">DSM 7310</strain>
    </source>
</reference>
<proteinExistence type="predicted"/>
<dbReference type="PANTHER" id="PTHR36179:SF2">
    <property type="entry name" value="LUD DOMAIN-CONTAINING PROTEIN"/>
    <property type="match status" value="1"/>
</dbReference>